<feature type="active site" description="Acyl-thioester intermediate" evidence="7">
    <location>
        <position position="119"/>
    </location>
</feature>
<dbReference type="Pfam" id="PF02803">
    <property type="entry name" value="Thiolase_C"/>
    <property type="match status" value="1"/>
</dbReference>
<evidence type="ECO:0000256" key="5">
    <source>
        <dbReference type="ARBA" id="ARBA00030755"/>
    </source>
</evidence>
<evidence type="ECO:0000256" key="2">
    <source>
        <dbReference type="ARBA" id="ARBA00012705"/>
    </source>
</evidence>
<dbReference type="SUPFAM" id="SSF53901">
    <property type="entry name" value="Thiolase-like"/>
    <property type="match status" value="2"/>
</dbReference>
<comment type="similarity">
    <text evidence="1 8">Belongs to the thiolase-like superfamily. Thiolase family.</text>
</comment>
<reference evidence="11 12" key="1">
    <citation type="journal article" date="2012" name="J. Bacteriol.">
        <title>Draft Genome Sequence of Turicella otitidis ATCC 51513, Isolated from Middle Ear Fluid from a Child with Otitis Media.</title>
        <authorList>
            <person name="Brinkrolf K."/>
            <person name="Schneider J."/>
            <person name="Knecht M."/>
            <person name="Ruckert C."/>
            <person name="Tauch A."/>
        </authorList>
    </citation>
    <scope>NUCLEOTIDE SEQUENCE [LARGE SCALE GENOMIC DNA]</scope>
    <source>
        <strain evidence="11 12">ATCC 51513</strain>
    </source>
</reference>
<dbReference type="EMBL" id="CAJZ01000008">
    <property type="protein sequence ID" value="CCI82820.1"/>
    <property type="molecule type" value="Genomic_DNA"/>
</dbReference>
<evidence type="ECO:0000256" key="4">
    <source>
        <dbReference type="ARBA" id="ARBA00023315"/>
    </source>
</evidence>
<evidence type="ECO:0000256" key="3">
    <source>
        <dbReference type="ARBA" id="ARBA00022679"/>
    </source>
</evidence>
<feature type="domain" description="Thiolase N-terminal" evidence="9">
    <location>
        <begin position="34"/>
        <end position="290"/>
    </location>
</feature>
<protein>
    <recommendedName>
        <fullName evidence="6">Probable acetyl-CoA acetyltransferase</fullName>
        <ecNumber evidence="2">2.3.1.9</ecNumber>
    </recommendedName>
    <alternativeName>
        <fullName evidence="5">Acetoacetyl-CoA thiolase</fullName>
    </alternativeName>
</protein>
<accession>I7KIA4</accession>
<dbReference type="EC" id="2.3.1.9" evidence="2"/>
<evidence type="ECO:0000259" key="10">
    <source>
        <dbReference type="Pfam" id="PF02803"/>
    </source>
</evidence>
<evidence type="ECO:0000259" key="9">
    <source>
        <dbReference type="Pfam" id="PF00108"/>
    </source>
</evidence>
<evidence type="ECO:0000256" key="6">
    <source>
        <dbReference type="ARBA" id="ARBA00040529"/>
    </source>
</evidence>
<proteinExistence type="inferred from homology"/>
<dbReference type="InterPro" id="IPR020615">
    <property type="entry name" value="Thiolase_acyl_enz_int_AS"/>
</dbReference>
<evidence type="ECO:0000256" key="8">
    <source>
        <dbReference type="RuleBase" id="RU003557"/>
    </source>
</evidence>
<name>I7KIA4_9CORY</name>
<dbReference type="Gene3D" id="3.40.47.10">
    <property type="match status" value="1"/>
</dbReference>
<dbReference type="InterPro" id="IPR020617">
    <property type="entry name" value="Thiolase_C"/>
</dbReference>
<dbReference type="InterPro" id="IPR016039">
    <property type="entry name" value="Thiolase-like"/>
</dbReference>
<dbReference type="NCBIfam" id="TIGR01930">
    <property type="entry name" value="AcCoA-C-Actrans"/>
    <property type="match status" value="1"/>
</dbReference>
<dbReference type="FunFam" id="3.40.47.10:FF:000010">
    <property type="entry name" value="Acetyl-CoA acetyltransferase (Thiolase)"/>
    <property type="match status" value="1"/>
</dbReference>
<evidence type="ECO:0000313" key="12">
    <source>
        <dbReference type="Proteomes" id="UP000011016"/>
    </source>
</evidence>
<dbReference type="PANTHER" id="PTHR18919:SF107">
    <property type="entry name" value="ACETYL-COA ACETYLTRANSFERASE, CYTOSOLIC"/>
    <property type="match status" value="1"/>
</dbReference>
<dbReference type="InterPro" id="IPR020616">
    <property type="entry name" value="Thiolase_N"/>
</dbReference>
<feature type="active site" description="Proton acceptor" evidence="7">
    <location>
        <position position="407"/>
    </location>
</feature>
<dbReference type="CDD" id="cd00751">
    <property type="entry name" value="thiolase"/>
    <property type="match status" value="1"/>
</dbReference>
<dbReference type="GO" id="GO:0003985">
    <property type="term" value="F:acetyl-CoA C-acetyltransferase activity"/>
    <property type="evidence" value="ECO:0007669"/>
    <property type="project" value="UniProtKB-EC"/>
</dbReference>
<dbReference type="AlphaFoldDB" id="I7KIA4"/>
<evidence type="ECO:0000313" key="11">
    <source>
        <dbReference type="EMBL" id="CCI82820.1"/>
    </source>
</evidence>
<feature type="active site" description="Proton acceptor" evidence="7">
    <location>
        <position position="377"/>
    </location>
</feature>
<dbReference type="PROSITE" id="PS00099">
    <property type="entry name" value="THIOLASE_3"/>
    <property type="match status" value="1"/>
</dbReference>
<evidence type="ECO:0000256" key="1">
    <source>
        <dbReference type="ARBA" id="ARBA00010982"/>
    </source>
</evidence>
<dbReference type="InterPro" id="IPR002155">
    <property type="entry name" value="Thiolase"/>
</dbReference>
<dbReference type="PIRSF" id="PIRSF000429">
    <property type="entry name" value="Ac-CoA_Ac_transf"/>
    <property type="match status" value="1"/>
</dbReference>
<dbReference type="InterPro" id="IPR020610">
    <property type="entry name" value="Thiolase_AS"/>
</dbReference>
<sequence>MSGITLSGSPRRRLRRRYRPTRFTEEETMADNDVVILSGARSAIGKFQGSLSQTAPIDLGAEIARSAIERAGISPATVDATVVANVLPTRPRDLYLSRALALDAGIPEQATALQVNRLCGSGLQALVSAAQQIKSGDSKVALAGGVEVMSQAPYSVKDARKGLRMGEGVVYDWLTGSLTCPMGSGHMGITAENIAERYGISRQRQDEFAAESYARAIAARDEGRFDEQIHPVSVRRKRENVDFDTDEGLRETTVETLSGLKPAFQEGGTVTAGNGAGINDAAALLVLASEAAAREAGATPLARIVSWGIGGVDPAYMGLGPVAAVPKALEKAGLKLSDIDLIESNEAFSAQALAVQDQLGFDPEKTNIDGGAVALGHPIGATGAILTVKLLSQLRRTGKSLGLVTLCIGGGQGIAAVVEAL</sequence>
<organism evidence="11 12">
    <name type="scientific">Corynebacterium otitidis ATCC 51513</name>
    <dbReference type="NCBI Taxonomy" id="883169"/>
    <lineage>
        <taxon>Bacteria</taxon>
        <taxon>Bacillati</taxon>
        <taxon>Actinomycetota</taxon>
        <taxon>Actinomycetes</taxon>
        <taxon>Mycobacteriales</taxon>
        <taxon>Corynebacteriaceae</taxon>
        <taxon>Corynebacterium</taxon>
    </lineage>
</organism>
<dbReference type="Proteomes" id="UP000011016">
    <property type="component" value="Unassembled WGS sequence"/>
</dbReference>
<dbReference type="PROSITE" id="PS00098">
    <property type="entry name" value="THIOLASE_1"/>
    <property type="match status" value="1"/>
</dbReference>
<dbReference type="PROSITE" id="PS00737">
    <property type="entry name" value="THIOLASE_2"/>
    <property type="match status" value="1"/>
</dbReference>
<dbReference type="PANTHER" id="PTHR18919">
    <property type="entry name" value="ACETYL-COA C-ACYLTRANSFERASE"/>
    <property type="match status" value="1"/>
</dbReference>
<dbReference type="Pfam" id="PF00108">
    <property type="entry name" value="Thiolase_N"/>
    <property type="match status" value="1"/>
</dbReference>
<evidence type="ECO:0000256" key="7">
    <source>
        <dbReference type="PIRSR" id="PIRSR000429-1"/>
    </source>
</evidence>
<keyword evidence="4 8" id="KW-0012">Acyltransferase</keyword>
<feature type="domain" description="Thiolase C-terminal" evidence="10">
    <location>
        <begin position="299"/>
        <end position="419"/>
    </location>
</feature>
<comment type="caution">
    <text evidence="11">The sequence shown here is derived from an EMBL/GenBank/DDBJ whole genome shotgun (WGS) entry which is preliminary data.</text>
</comment>
<dbReference type="InterPro" id="IPR020613">
    <property type="entry name" value="Thiolase_CS"/>
</dbReference>
<gene>
    <name evidence="11" type="primary">bktB</name>
    <name evidence="11" type="ORF">BN46_0067</name>
</gene>
<keyword evidence="3 8" id="KW-0808">Transferase</keyword>